<feature type="compositionally biased region" description="Polar residues" evidence="1">
    <location>
        <begin position="291"/>
        <end position="304"/>
    </location>
</feature>
<feature type="compositionally biased region" description="Basic and acidic residues" evidence="1">
    <location>
        <begin position="435"/>
        <end position="444"/>
    </location>
</feature>
<dbReference type="KEGG" id="soe:110801352"/>
<dbReference type="GeneID" id="110801352"/>
<dbReference type="InterPro" id="IPR032795">
    <property type="entry name" value="DUF3741-assoc"/>
</dbReference>
<dbReference type="PANTHER" id="PTHR34282:SF1">
    <property type="entry name" value="DUF3741 DOMAIN-CONTAINING PROTEIN"/>
    <property type="match status" value="1"/>
</dbReference>
<feature type="region of interest" description="Disordered" evidence="1">
    <location>
        <begin position="599"/>
        <end position="637"/>
    </location>
</feature>
<proteinExistence type="predicted"/>
<feature type="domain" description="DUF3741" evidence="2">
    <location>
        <begin position="305"/>
        <end position="330"/>
    </location>
</feature>
<evidence type="ECO:0000259" key="2">
    <source>
        <dbReference type="Pfam" id="PF14383"/>
    </source>
</evidence>
<feature type="compositionally biased region" description="Basic and acidic residues" evidence="1">
    <location>
        <begin position="524"/>
        <end position="542"/>
    </location>
</feature>
<feature type="region of interest" description="Disordered" evidence="1">
    <location>
        <begin position="521"/>
        <end position="556"/>
    </location>
</feature>
<gene>
    <name evidence="4" type="primary">LOC110801352</name>
</gene>
<dbReference type="Proteomes" id="UP000813463">
    <property type="component" value="Chromosome 6"/>
</dbReference>
<dbReference type="AlphaFoldDB" id="A0A9R0K9I5"/>
<feature type="compositionally biased region" description="Polar residues" evidence="1">
    <location>
        <begin position="23"/>
        <end position="39"/>
    </location>
</feature>
<feature type="compositionally biased region" description="Basic residues" evidence="1">
    <location>
        <begin position="728"/>
        <end position="740"/>
    </location>
</feature>
<protein>
    <recommendedName>
        <fullName evidence="2">DUF3741 domain-containing protein</fullName>
    </recommendedName>
</protein>
<feature type="region of interest" description="Disordered" evidence="1">
    <location>
        <begin position="217"/>
        <end position="304"/>
    </location>
</feature>
<evidence type="ECO:0000313" key="4">
    <source>
        <dbReference type="RefSeq" id="XP_021862395.2"/>
    </source>
</evidence>
<feature type="compositionally biased region" description="Polar residues" evidence="1">
    <location>
        <begin position="608"/>
        <end position="637"/>
    </location>
</feature>
<dbReference type="PANTHER" id="PTHR34282">
    <property type="entry name" value="OS01G0228800 PROTEIN-RELATED"/>
    <property type="match status" value="1"/>
</dbReference>
<evidence type="ECO:0000313" key="3">
    <source>
        <dbReference type="Proteomes" id="UP000813463"/>
    </source>
</evidence>
<feature type="region of interest" description="Disordered" evidence="1">
    <location>
        <begin position="722"/>
        <end position="754"/>
    </location>
</feature>
<accession>A0A9R0K9I5</accession>
<feature type="region of interest" description="Disordered" evidence="1">
    <location>
        <begin position="435"/>
        <end position="458"/>
    </location>
</feature>
<keyword evidence="3" id="KW-1185">Reference proteome</keyword>
<sequence>MATKPDFAQKLLHDLRLRKQRMATAQNSDMHGNSRQNIKGSRGTKTLEPVGPKIGSRYRNSSNNQKPPATVQTANQLVPYGGGHHSGQVAGVSMALSYAFDNRGKLKKLDIAGNNSAMTNMLQQVARRSMQQSLDIQWQSTTNEFTHLHIDEIAKGAQKLNQILRACSNGGINIDEGSIEIGKDLWKGAMELEQSLRMLVSLQEASEKGQSRLKLLDENGDSEDDSTVSSEKQRKQQVERPVFSFDKRSKNTKPALQQRVTAIPYLEEDPHSNPERNKPLRPEGSHRRSASCGSEIQTSQLTSSLKVKQNAARLPNVIAKLMGLEELPQNINQKVATESSISQHRNRALVSVHTAQRSSESAEVKTEYSKNAKIQVNQNKVHSSKITILATHTELQEETYRYTNNHKTKDYVKESKEAIFKINELQSKTLYLNKDGRSQNDSRKVRSMKQRQQEGVADDATETLQRMATPENRTIVMAETMQSYIPDNYNARETPKIAARKALIPQLEKNQDIQLHQINTFNEPQEKKLKAENRSQKMETKKSKLRKKEGNAENLQNSRIIARDLKIVQKQLPIKQPNAVKKTEDVGLADSKAILSNRQKEDPVIDGNFTNTDNKTKYSVSLRSNQSGPPTDALSDSNMDAKYMHDSARKVVSDIKQPKIRPVIMKKDEEMTKKVTTPRITERAVRPQRPTSYRLKQNKPGNHDTSQPSIYEESQQNIVVEQTDNKKHTVRVKPSHRLKGATKLTAGDGGENTISIVTDDDQQELVPDEDKTTLQIIATDGQENCKNSSCSQQQKQLNPMKMEKAEPLTEDELFLKQKLIKSHLFLSTAEALFKLNIPMSILNYASDQICEEKDSKIILDCSYEFLKRKGRQEIFFYPSINVFITCTKFRSLDDLVRQLHKDFAALRSYGRNRRGEYDDYANCILKILENDIFNKHPDLNCMWDLGWNELMFPCTKMDEVISTIEQLMLEELVNELINDCL</sequence>
<feature type="region of interest" description="Disordered" evidence="1">
    <location>
        <begin position="672"/>
        <end position="710"/>
    </location>
</feature>
<name>A0A9R0K9I5_SPIOL</name>
<dbReference type="Pfam" id="PF14383">
    <property type="entry name" value="VARLMGL"/>
    <property type="match status" value="1"/>
</dbReference>
<reference evidence="4" key="2">
    <citation type="submission" date="2025-08" db="UniProtKB">
        <authorList>
            <consortium name="RefSeq"/>
        </authorList>
    </citation>
    <scope>IDENTIFICATION</scope>
    <source>
        <tissue evidence="4">Leaf</tissue>
    </source>
</reference>
<feature type="compositionally biased region" description="Polar residues" evidence="1">
    <location>
        <begin position="58"/>
        <end position="69"/>
    </location>
</feature>
<reference evidence="3" key="1">
    <citation type="journal article" date="2021" name="Nat. Commun.">
        <title>Genomic analyses provide insights into spinach domestication and the genetic basis of agronomic traits.</title>
        <authorList>
            <person name="Cai X."/>
            <person name="Sun X."/>
            <person name="Xu C."/>
            <person name="Sun H."/>
            <person name="Wang X."/>
            <person name="Ge C."/>
            <person name="Zhang Z."/>
            <person name="Wang Q."/>
            <person name="Fei Z."/>
            <person name="Jiao C."/>
            <person name="Wang Q."/>
        </authorList>
    </citation>
    <scope>NUCLEOTIDE SEQUENCE [LARGE SCALE GENOMIC DNA]</scope>
    <source>
        <strain evidence="3">cv. Varoflay</strain>
    </source>
</reference>
<feature type="region of interest" description="Disordered" evidence="1">
    <location>
        <begin position="23"/>
        <end position="69"/>
    </location>
</feature>
<feature type="compositionally biased region" description="Basic and acidic residues" evidence="1">
    <location>
        <begin position="268"/>
        <end position="286"/>
    </location>
</feature>
<feature type="compositionally biased region" description="Polar residues" evidence="1">
    <location>
        <begin position="689"/>
        <end position="710"/>
    </location>
</feature>
<organism evidence="3 4">
    <name type="scientific">Spinacia oleracea</name>
    <name type="common">Spinach</name>
    <dbReference type="NCBI Taxonomy" id="3562"/>
    <lineage>
        <taxon>Eukaryota</taxon>
        <taxon>Viridiplantae</taxon>
        <taxon>Streptophyta</taxon>
        <taxon>Embryophyta</taxon>
        <taxon>Tracheophyta</taxon>
        <taxon>Spermatophyta</taxon>
        <taxon>Magnoliopsida</taxon>
        <taxon>eudicotyledons</taxon>
        <taxon>Gunneridae</taxon>
        <taxon>Pentapetalae</taxon>
        <taxon>Caryophyllales</taxon>
        <taxon>Chenopodiaceae</taxon>
        <taxon>Chenopodioideae</taxon>
        <taxon>Anserineae</taxon>
        <taxon>Spinacia</taxon>
    </lineage>
</organism>
<dbReference type="RefSeq" id="XP_021862395.2">
    <property type="nucleotide sequence ID" value="XM_022006703.2"/>
</dbReference>
<evidence type="ECO:0000256" key="1">
    <source>
        <dbReference type="SAM" id="MobiDB-lite"/>
    </source>
</evidence>